<evidence type="ECO:0000313" key="4">
    <source>
        <dbReference type="Proteomes" id="UP001612741"/>
    </source>
</evidence>
<evidence type="ECO:0000259" key="2">
    <source>
        <dbReference type="Pfam" id="PF02470"/>
    </source>
</evidence>
<dbReference type="InterPro" id="IPR052336">
    <property type="entry name" value="MlaD_Phospholipid_Transporter"/>
</dbReference>
<reference evidence="3 4" key="1">
    <citation type="submission" date="2024-10" db="EMBL/GenBank/DDBJ databases">
        <title>The Natural Products Discovery Center: Release of the First 8490 Sequenced Strains for Exploring Actinobacteria Biosynthetic Diversity.</title>
        <authorList>
            <person name="Kalkreuter E."/>
            <person name="Kautsar S.A."/>
            <person name="Yang D."/>
            <person name="Bader C.D."/>
            <person name="Teijaro C.N."/>
            <person name="Fluegel L."/>
            <person name="Davis C.M."/>
            <person name="Simpson J.R."/>
            <person name="Lauterbach L."/>
            <person name="Steele A.D."/>
            <person name="Gui C."/>
            <person name="Meng S."/>
            <person name="Li G."/>
            <person name="Viehrig K."/>
            <person name="Ye F."/>
            <person name="Su P."/>
            <person name="Kiefer A.F."/>
            <person name="Nichols A."/>
            <person name="Cepeda A.J."/>
            <person name="Yan W."/>
            <person name="Fan B."/>
            <person name="Jiang Y."/>
            <person name="Adhikari A."/>
            <person name="Zheng C.-J."/>
            <person name="Schuster L."/>
            <person name="Cowan T.M."/>
            <person name="Smanski M.J."/>
            <person name="Chevrette M.G."/>
            <person name="De Carvalho L.P.S."/>
            <person name="Shen B."/>
        </authorList>
    </citation>
    <scope>NUCLEOTIDE SEQUENCE [LARGE SCALE GENOMIC DNA]</scope>
    <source>
        <strain evidence="3 4">NPDC050545</strain>
    </source>
</reference>
<proteinExistence type="predicted"/>
<evidence type="ECO:0000256" key="1">
    <source>
        <dbReference type="SAM" id="MobiDB-lite"/>
    </source>
</evidence>
<dbReference type="RefSeq" id="WP_397078174.1">
    <property type="nucleotide sequence ID" value="NZ_JBITGY010000001.1"/>
</dbReference>
<protein>
    <submittedName>
        <fullName evidence="3">MlaD family protein</fullName>
    </submittedName>
</protein>
<dbReference type="Proteomes" id="UP001612741">
    <property type="component" value="Unassembled WGS sequence"/>
</dbReference>
<dbReference type="InterPro" id="IPR005693">
    <property type="entry name" value="Mce"/>
</dbReference>
<keyword evidence="4" id="KW-1185">Reference proteome</keyword>
<feature type="region of interest" description="Disordered" evidence="1">
    <location>
        <begin position="339"/>
        <end position="416"/>
    </location>
</feature>
<comment type="caution">
    <text evidence="3">The sequence shown here is derived from an EMBL/GenBank/DDBJ whole genome shotgun (WGS) entry which is preliminary data.</text>
</comment>
<name>A0ABW7YK24_9ACTN</name>
<sequence length="416" mass="44129">MLTRATRIRVAAFLVIAVTVIGFIGLEYAKLGRFFGRPGYYVVKLELAETGGLFPDANVTYRGVTVGRVGDMTLTERGLVADLRIDDAAPRIPTRLKAVVANLSAVGEQYVDLRPSTGDGPYLAAGSVIPKIAGSTPAPVTEILGSVNALAASVPLDSLRTVVDELGEAFQGQGANLRAVLDYQSSFVSAADENIVPTTRLLIDGTYVLKTQNEEGQALRDFGRNARLLAQQLKKSDPDLRRLITEAPGATRELSRLVRELDPGFSVLVANLLTTADLTLTRRRGLEELLVRLPQVVAAGTTAAKDGTFAFGLTNTFFNPLPCVRGYGKTVYRNGLDTGAGPPLNTAARCTSPPSTGIGVRGSANAPKGGVPEAAEPGSLSLDELPGYLDDTPGDDPRDDGPGNDMEELLWPDPDR</sequence>
<dbReference type="PANTHER" id="PTHR33371">
    <property type="entry name" value="INTERMEMBRANE PHOSPHOLIPID TRANSPORT SYSTEM BINDING PROTEIN MLAD-RELATED"/>
    <property type="match status" value="1"/>
</dbReference>
<dbReference type="EMBL" id="JBITGY010000001">
    <property type="protein sequence ID" value="MFI6496198.1"/>
    <property type="molecule type" value="Genomic_DNA"/>
</dbReference>
<dbReference type="NCBIfam" id="TIGR00996">
    <property type="entry name" value="Mtu_fam_mce"/>
    <property type="match status" value="1"/>
</dbReference>
<dbReference type="Pfam" id="PF02470">
    <property type="entry name" value="MlaD"/>
    <property type="match status" value="1"/>
</dbReference>
<dbReference type="InterPro" id="IPR003399">
    <property type="entry name" value="Mce/MlaD"/>
</dbReference>
<feature type="domain" description="Mce/MlaD" evidence="2">
    <location>
        <begin position="40"/>
        <end position="115"/>
    </location>
</feature>
<gene>
    <name evidence="3" type="ORF">ACIBG2_02385</name>
</gene>
<accession>A0ABW7YK24</accession>
<dbReference type="PANTHER" id="PTHR33371:SF16">
    <property type="entry name" value="MCE-FAMILY PROTEIN MCE3F"/>
    <property type="match status" value="1"/>
</dbReference>
<evidence type="ECO:0000313" key="3">
    <source>
        <dbReference type="EMBL" id="MFI6496198.1"/>
    </source>
</evidence>
<organism evidence="3 4">
    <name type="scientific">Nonomuraea typhae</name>
    <dbReference type="NCBI Taxonomy" id="2603600"/>
    <lineage>
        <taxon>Bacteria</taxon>
        <taxon>Bacillati</taxon>
        <taxon>Actinomycetota</taxon>
        <taxon>Actinomycetes</taxon>
        <taxon>Streptosporangiales</taxon>
        <taxon>Streptosporangiaceae</taxon>
        <taxon>Nonomuraea</taxon>
    </lineage>
</organism>